<accession>A0A8X6TKF8</accession>
<organism evidence="1 2">
    <name type="scientific">Nephila pilipes</name>
    <name type="common">Giant wood spider</name>
    <name type="synonym">Nephila maculata</name>
    <dbReference type="NCBI Taxonomy" id="299642"/>
    <lineage>
        <taxon>Eukaryota</taxon>
        <taxon>Metazoa</taxon>
        <taxon>Ecdysozoa</taxon>
        <taxon>Arthropoda</taxon>
        <taxon>Chelicerata</taxon>
        <taxon>Arachnida</taxon>
        <taxon>Araneae</taxon>
        <taxon>Araneomorphae</taxon>
        <taxon>Entelegynae</taxon>
        <taxon>Araneoidea</taxon>
        <taxon>Nephilidae</taxon>
        <taxon>Nephila</taxon>
    </lineage>
</organism>
<comment type="caution">
    <text evidence="1">The sequence shown here is derived from an EMBL/GenBank/DDBJ whole genome shotgun (WGS) entry which is preliminary data.</text>
</comment>
<sequence length="87" mass="9902">MAPYLLSAAVQERERKKGATGILDLCKEPSVACREPASHSDEINLRLRRGRHVDVKDWRRLFHAHSFPRSASGLIFFRTQSLESINA</sequence>
<evidence type="ECO:0000313" key="2">
    <source>
        <dbReference type="Proteomes" id="UP000887013"/>
    </source>
</evidence>
<keyword evidence="2" id="KW-1185">Reference proteome</keyword>
<protein>
    <submittedName>
        <fullName evidence="1">Uncharacterized protein</fullName>
    </submittedName>
</protein>
<gene>
    <name evidence="1" type="ORF">NPIL_58271</name>
</gene>
<name>A0A8X6TKF8_NEPPI</name>
<evidence type="ECO:0000313" key="1">
    <source>
        <dbReference type="EMBL" id="GFT20245.1"/>
    </source>
</evidence>
<dbReference type="Proteomes" id="UP000887013">
    <property type="component" value="Unassembled WGS sequence"/>
</dbReference>
<reference evidence="1" key="1">
    <citation type="submission" date="2020-08" db="EMBL/GenBank/DDBJ databases">
        <title>Multicomponent nature underlies the extraordinary mechanical properties of spider dragline silk.</title>
        <authorList>
            <person name="Kono N."/>
            <person name="Nakamura H."/>
            <person name="Mori M."/>
            <person name="Yoshida Y."/>
            <person name="Ohtoshi R."/>
            <person name="Malay A.D."/>
            <person name="Moran D.A.P."/>
            <person name="Tomita M."/>
            <person name="Numata K."/>
            <person name="Arakawa K."/>
        </authorList>
    </citation>
    <scope>NUCLEOTIDE SEQUENCE</scope>
</reference>
<proteinExistence type="predicted"/>
<dbReference type="EMBL" id="BMAW01059244">
    <property type="protein sequence ID" value="GFT20245.1"/>
    <property type="molecule type" value="Genomic_DNA"/>
</dbReference>
<dbReference type="AlphaFoldDB" id="A0A8X6TKF8"/>